<dbReference type="EMBL" id="CP012159">
    <property type="protein sequence ID" value="AKT36797.1"/>
    <property type="molecule type" value="Genomic_DNA"/>
</dbReference>
<reference evidence="2 3" key="1">
    <citation type="submission" date="2015-07" db="EMBL/GenBank/DDBJ databases">
        <title>Genome analysis of myxobacterium Chondromyces crocatus Cm c5 reveals a high potential for natural compound synthesis and the genetic basis for the loss of fruiting body formation.</title>
        <authorList>
            <person name="Zaburannyi N."/>
            <person name="Bunk B."/>
            <person name="Maier J."/>
            <person name="Overmann J."/>
            <person name="Mueller R."/>
        </authorList>
    </citation>
    <scope>NUCLEOTIDE SEQUENCE [LARGE SCALE GENOMIC DNA]</scope>
    <source>
        <strain evidence="2 3">Cm c5</strain>
    </source>
</reference>
<dbReference type="AlphaFoldDB" id="A0A0K1E7Y9"/>
<evidence type="ECO:0000313" key="3">
    <source>
        <dbReference type="Proteomes" id="UP000067626"/>
    </source>
</evidence>
<evidence type="ECO:0000313" key="2">
    <source>
        <dbReference type="EMBL" id="AKT36797.1"/>
    </source>
</evidence>
<dbReference type="Proteomes" id="UP000067626">
    <property type="component" value="Chromosome"/>
</dbReference>
<keyword evidence="3" id="KW-1185">Reference proteome</keyword>
<protein>
    <submittedName>
        <fullName evidence="2">Uncharacterized protein</fullName>
    </submittedName>
</protein>
<accession>A0A0K1E7Y9</accession>
<sequence length="101" mass="11675">MPMSRYRSEVHSLRARIRELRARLDERDRTEGVGPYATSLFGRLMYMAGRHLGKGIRASKKWLVRDAELATEAARMRAEVLDLERALAARPSPPLPRWEED</sequence>
<dbReference type="KEGG" id="ccro:CMC5_009180"/>
<organism evidence="2 3">
    <name type="scientific">Chondromyces crocatus</name>
    <dbReference type="NCBI Taxonomy" id="52"/>
    <lineage>
        <taxon>Bacteria</taxon>
        <taxon>Pseudomonadati</taxon>
        <taxon>Myxococcota</taxon>
        <taxon>Polyangia</taxon>
        <taxon>Polyangiales</taxon>
        <taxon>Polyangiaceae</taxon>
        <taxon>Chondromyces</taxon>
    </lineage>
</organism>
<proteinExistence type="predicted"/>
<keyword evidence="1" id="KW-0175">Coiled coil</keyword>
<gene>
    <name evidence="2" type="ORF">CMC5_009180</name>
</gene>
<evidence type="ECO:0000256" key="1">
    <source>
        <dbReference type="SAM" id="Coils"/>
    </source>
</evidence>
<name>A0A0K1E7Y9_CHOCO</name>
<feature type="coiled-coil region" evidence="1">
    <location>
        <begin position="3"/>
        <end position="30"/>
    </location>
</feature>